<proteinExistence type="predicted"/>
<sequence length="163" mass="18096">MTGRPSLEKFLFYGNGPDTDSRLLVFGTAACLRLLCESSTWFMHRKFDQAPKGFLQLYAILVPLGECSVSVVYAPITRKTQEAYKELLSAVASECESLGFTQAPDVMTDFEKGAMNAVKAILGDDTPTKVCFVFSFVLKHIAKNPGTGPRCPIQIRRFIPRFC</sequence>
<evidence type="ECO:0000313" key="1">
    <source>
        <dbReference type="EMBL" id="KAH9375359.1"/>
    </source>
</evidence>
<dbReference type="EMBL" id="JABSTR010000007">
    <property type="protein sequence ID" value="KAH9375359.1"/>
    <property type="molecule type" value="Genomic_DNA"/>
</dbReference>
<dbReference type="VEuPathDB" id="VectorBase:HLOH_061032"/>
<comment type="caution">
    <text evidence="1">The sequence shown here is derived from an EMBL/GenBank/DDBJ whole genome shotgun (WGS) entry which is preliminary data.</text>
</comment>
<name>A0A9J6GL96_HAELO</name>
<reference evidence="1 2" key="1">
    <citation type="journal article" date="2020" name="Cell">
        <title>Large-Scale Comparative Analyses of Tick Genomes Elucidate Their Genetic Diversity and Vector Capacities.</title>
        <authorList>
            <consortium name="Tick Genome and Microbiome Consortium (TIGMIC)"/>
            <person name="Jia N."/>
            <person name="Wang J."/>
            <person name="Shi W."/>
            <person name="Du L."/>
            <person name="Sun Y."/>
            <person name="Zhan W."/>
            <person name="Jiang J.F."/>
            <person name="Wang Q."/>
            <person name="Zhang B."/>
            <person name="Ji P."/>
            <person name="Bell-Sakyi L."/>
            <person name="Cui X.M."/>
            <person name="Yuan T.T."/>
            <person name="Jiang B.G."/>
            <person name="Yang W.F."/>
            <person name="Lam T.T."/>
            <person name="Chang Q.C."/>
            <person name="Ding S.J."/>
            <person name="Wang X.J."/>
            <person name="Zhu J.G."/>
            <person name="Ruan X.D."/>
            <person name="Zhao L."/>
            <person name="Wei J.T."/>
            <person name="Ye R.Z."/>
            <person name="Que T.C."/>
            <person name="Du C.H."/>
            <person name="Zhou Y.H."/>
            <person name="Cheng J.X."/>
            <person name="Dai P.F."/>
            <person name="Guo W.B."/>
            <person name="Han X.H."/>
            <person name="Huang E.J."/>
            <person name="Li L.F."/>
            <person name="Wei W."/>
            <person name="Gao Y.C."/>
            <person name="Liu J.Z."/>
            <person name="Shao H.Z."/>
            <person name="Wang X."/>
            <person name="Wang C.C."/>
            <person name="Yang T.C."/>
            <person name="Huo Q.B."/>
            <person name="Li W."/>
            <person name="Chen H.Y."/>
            <person name="Chen S.E."/>
            <person name="Zhou L.G."/>
            <person name="Ni X.B."/>
            <person name="Tian J.H."/>
            <person name="Sheng Y."/>
            <person name="Liu T."/>
            <person name="Pan Y.S."/>
            <person name="Xia L.Y."/>
            <person name="Li J."/>
            <person name="Zhao F."/>
            <person name="Cao W.C."/>
        </authorList>
    </citation>
    <scope>NUCLEOTIDE SEQUENCE [LARGE SCALE GENOMIC DNA]</scope>
    <source>
        <strain evidence="1">HaeL-2018</strain>
    </source>
</reference>
<gene>
    <name evidence="1" type="ORF">HPB48_017658</name>
</gene>
<evidence type="ECO:0000313" key="2">
    <source>
        <dbReference type="Proteomes" id="UP000821853"/>
    </source>
</evidence>
<dbReference type="AlphaFoldDB" id="A0A9J6GL96"/>
<keyword evidence="2" id="KW-1185">Reference proteome</keyword>
<organism evidence="1 2">
    <name type="scientific">Haemaphysalis longicornis</name>
    <name type="common">Bush tick</name>
    <dbReference type="NCBI Taxonomy" id="44386"/>
    <lineage>
        <taxon>Eukaryota</taxon>
        <taxon>Metazoa</taxon>
        <taxon>Ecdysozoa</taxon>
        <taxon>Arthropoda</taxon>
        <taxon>Chelicerata</taxon>
        <taxon>Arachnida</taxon>
        <taxon>Acari</taxon>
        <taxon>Parasitiformes</taxon>
        <taxon>Ixodida</taxon>
        <taxon>Ixodoidea</taxon>
        <taxon>Ixodidae</taxon>
        <taxon>Haemaphysalinae</taxon>
        <taxon>Haemaphysalis</taxon>
    </lineage>
</organism>
<dbReference type="Proteomes" id="UP000821853">
    <property type="component" value="Chromosome 5"/>
</dbReference>
<accession>A0A9J6GL96</accession>
<protein>
    <recommendedName>
        <fullName evidence="3">MULE transposase domain-containing protein</fullName>
    </recommendedName>
</protein>
<evidence type="ECO:0008006" key="3">
    <source>
        <dbReference type="Google" id="ProtNLM"/>
    </source>
</evidence>
<dbReference type="OrthoDB" id="93990at2759"/>